<keyword evidence="1" id="KW-0732">Signal</keyword>
<dbReference type="AlphaFoldDB" id="A0A4P7P2B7"/>
<evidence type="ECO:0008006" key="4">
    <source>
        <dbReference type="Google" id="ProtNLM"/>
    </source>
</evidence>
<gene>
    <name evidence="2" type="ORF">GHNINEIG_01507</name>
</gene>
<dbReference type="EMBL" id="CP032096">
    <property type="protein sequence ID" value="QBZ83452.1"/>
    <property type="molecule type" value="Genomic_DNA"/>
</dbReference>
<keyword evidence="3" id="KW-1185">Reference proteome</keyword>
<name>A0A4P7P2B7_9GAMM</name>
<dbReference type="Proteomes" id="UP000296201">
    <property type="component" value="Chromosome"/>
</dbReference>
<evidence type="ECO:0000256" key="1">
    <source>
        <dbReference type="SAM" id="SignalP"/>
    </source>
</evidence>
<protein>
    <recommendedName>
        <fullName evidence="4">DUF2946 domain-containing protein</fullName>
    </recommendedName>
</protein>
<accession>A0A4P7P2B7</accession>
<feature type="chain" id="PRO_5020284671" description="DUF2946 domain-containing protein" evidence="1">
    <location>
        <begin position="24"/>
        <end position="123"/>
    </location>
</feature>
<evidence type="ECO:0000313" key="3">
    <source>
        <dbReference type="Proteomes" id="UP000296201"/>
    </source>
</evidence>
<feature type="signal peptide" evidence="1">
    <location>
        <begin position="1"/>
        <end position="23"/>
    </location>
</feature>
<reference evidence="2 3" key="1">
    <citation type="submission" date="2018-08" db="EMBL/GenBank/DDBJ databases">
        <title>Horizontal acquisition of hydrogen conversion ability and other habitat adaptations in Hydrogenovibrio crunogenus strains.</title>
        <authorList>
            <person name="Gonnella G."/>
            <person name="Adam N."/>
            <person name="Perner M."/>
        </authorList>
    </citation>
    <scope>NUCLEOTIDE SEQUENCE [LARGE SCALE GENOMIC DNA]</scope>
    <source>
        <strain evidence="2 3">SP-41</strain>
    </source>
</reference>
<evidence type="ECO:0000313" key="2">
    <source>
        <dbReference type="EMBL" id="QBZ83452.1"/>
    </source>
</evidence>
<sequence length="123" mass="13987" precursor="true">MIRHFYIYFLAAVIAMQSVAVMADVHTLHQPDSNHLSFEDKQPENSQTLLQTDKEKFNTNTINISDCHHCCHCHGSAHMFINGSQSSLVHSHLYSEVDISSTIDYRSHIIPTDNPPPIYSLSY</sequence>
<organism evidence="2 3">
    <name type="scientific">Hydrogenovibrio crunogenus</name>
    <dbReference type="NCBI Taxonomy" id="39765"/>
    <lineage>
        <taxon>Bacteria</taxon>
        <taxon>Pseudomonadati</taxon>
        <taxon>Pseudomonadota</taxon>
        <taxon>Gammaproteobacteria</taxon>
        <taxon>Thiotrichales</taxon>
        <taxon>Piscirickettsiaceae</taxon>
        <taxon>Hydrogenovibrio</taxon>
    </lineage>
</organism>
<proteinExistence type="predicted"/>